<feature type="transmembrane region" description="Helical" evidence="12">
    <location>
        <begin position="296"/>
        <end position="317"/>
    </location>
</feature>
<evidence type="ECO:0000256" key="8">
    <source>
        <dbReference type="ARBA" id="ARBA00022989"/>
    </source>
</evidence>
<evidence type="ECO:0000259" key="14">
    <source>
        <dbReference type="PROSITE" id="PS50929"/>
    </source>
</evidence>
<keyword evidence="3" id="KW-1003">Cell membrane</keyword>
<dbReference type="SUPFAM" id="SSF90123">
    <property type="entry name" value="ABC transporter transmembrane region"/>
    <property type="match status" value="1"/>
</dbReference>
<evidence type="ECO:0000256" key="7">
    <source>
        <dbReference type="ARBA" id="ARBA00022840"/>
    </source>
</evidence>
<feature type="domain" description="ABC transporter" evidence="13">
    <location>
        <begin position="361"/>
        <end position="594"/>
    </location>
</feature>
<keyword evidence="6" id="KW-0547">Nucleotide-binding</keyword>
<keyword evidence="9 12" id="KW-0472">Membrane</keyword>
<sequence>MATVKGATAEVPSSRPGRRDAHGNPDWVGAIARRHLGKIAGGVSLGLVAAAAGLAQPALIGQLISAVGSNSDLVLPIVLVLLLFGTEALFTAVQAYAMGRTGERIVYETRTALIDRVLFADFARFSALRLGDIASRIVADTSMLKVALSQSVATIMVDSAMLVGGIVLMYLIDPLLLGVTAICMAVSSVVSLLLARRLRIAAQRVRAIMGDFGADLHRAIGALGTVKACRAESLESKRIGGLALAARRSGIRVSALGSLLSPAMSLGLQASLAAVIVTGMGRVATGSMNPADLTAFIMYLFYLVSPLVTLFMGIGQFQQGRGAIGRINELASLDQEEQVRQDSALADAAASPVDNGGVAGVEFQRVRFAYEQEPALRDVSFSVPARGLTAIVGPSGAGKTTLFQLLMRFYPSQGGRILLGGENIEAIPVHALRGLVGYVQQESITLRGTIGENLVYGEEHATSAEIDRALELSGLEEFVGRLPNGLDTRIGDSGVGLSGGQRQRLAIARMLIRRPSVLLLDEATSNLDSDSELALRHSIRNIASECCVISVAHRMSTVVDADKIVVLEDGRVRETGTHRQLLRTSPTYQRLTSIQFHADQTNDVSLTGRDSLPAVPGGH</sequence>
<feature type="transmembrane region" description="Helical" evidence="12">
    <location>
        <begin position="253"/>
        <end position="276"/>
    </location>
</feature>
<feature type="domain" description="ABC transmembrane type-1" evidence="14">
    <location>
        <begin position="40"/>
        <end position="319"/>
    </location>
</feature>
<dbReference type="SUPFAM" id="SSF52540">
    <property type="entry name" value="P-loop containing nucleoside triphosphate hydrolases"/>
    <property type="match status" value="1"/>
</dbReference>
<dbReference type="InterPro" id="IPR036640">
    <property type="entry name" value="ABC1_TM_sf"/>
</dbReference>
<dbReference type="Proteomes" id="UP000243799">
    <property type="component" value="Unassembled WGS sequence"/>
</dbReference>
<evidence type="ECO:0000256" key="6">
    <source>
        <dbReference type="ARBA" id="ARBA00022741"/>
    </source>
</evidence>
<dbReference type="Pfam" id="PF00005">
    <property type="entry name" value="ABC_tran"/>
    <property type="match status" value="1"/>
</dbReference>
<keyword evidence="7 15" id="KW-0067">ATP-binding</keyword>
<dbReference type="PROSITE" id="PS50893">
    <property type="entry name" value="ABC_TRANSPORTER_2"/>
    <property type="match status" value="1"/>
</dbReference>
<dbReference type="PROSITE" id="PS00211">
    <property type="entry name" value="ABC_TRANSPORTER_1"/>
    <property type="match status" value="1"/>
</dbReference>
<keyword evidence="2" id="KW-0813">Transport</keyword>
<dbReference type="PROSITE" id="PS50929">
    <property type="entry name" value="ABC_TM1F"/>
    <property type="match status" value="1"/>
</dbReference>
<dbReference type="GO" id="GO:0016887">
    <property type="term" value="F:ATP hydrolysis activity"/>
    <property type="evidence" value="ECO:0007669"/>
    <property type="project" value="InterPro"/>
</dbReference>
<gene>
    <name evidence="15" type="ORF">SAMN05216266_11381</name>
</gene>
<evidence type="ECO:0000256" key="10">
    <source>
        <dbReference type="ARBA" id="ARBA00023455"/>
    </source>
</evidence>
<evidence type="ECO:0000256" key="9">
    <source>
        <dbReference type="ARBA" id="ARBA00023136"/>
    </source>
</evidence>
<dbReference type="InterPro" id="IPR003439">
    <property type="entry name" value="ABC_transporter-like_ATP-bd"/>
</dbReference>
<evidence type="ECO:0000313" key="15">
    <source>
        <dbReference type="EMBL" id="SFB47990.1"/>
    </source>
</evidence>
<dbReference type="InterPro" id="IPR011527">
    <property type="entry name" value="ABC1_TM_dom"/>
</dbReference>
<dbReference type="InterPro" id="IPR017871">
    <property type="entry name" value="ABC_transporter-like_CS"/>
</dbReference>
<feature type="transmembrane region" description="Helical" evidence="12">
    <location>
        <begin position="178"/>
        <end position="195"/>
    </location>
</feature>
<reference evidence="16" key="1">
    <citation type="submission" date="2016-10" db="EMBL/GenBank/DDBJ databases">
        <authorList>
            <person name="Varghese N."/>
            <person name="Submissions S."/>
        </authorList>
    </citation>
    <scope>NUCLEOTIDE SEQUENCE [LARGE SCALE GENOMIC DNA]</scope>
    <source>
        <strain evidence="16">CGMCC 4.3568</strain>
    </source>
</reference>
<comment type="similarity">
    <text evidence="10">Belongs to the ABC transporter superfamily. Siderophore-Fe(3+) uptake transporter (SIUT) (TC 3.A.1.21) family.</text>
</comment>
<keyword evidence="5 12" id="KW-0812">Transmembrane</keyword>
<organism evidence="15 16">
    <name type="scientific">Amycolatopsis marina</name>
    <dbReference type="NCBI Taxonomy" id="490629"/>
    <lineage>
        <taxon>Bacteria</taxon>
        <taxon>Bacillati</taxon>
        <taxon>Actinomycetota</taxon>
        <taxon>Actinomycetes</taxon>
        <taxon>Pseudonocardiales</taxon>
        <taxon>Pseudonocardiaceae</taxon>
        <taxon>Amycolatopsis</taxon>
    </lineage>
</organism>
<keyword evidence="16" id="KW-1185">Reference proteome</keyword>
<name>A0A1I1BHL6_9PSEU</name>
<evidence type="ECO:0000313" key="16">
    <source>
        <dbReference type="Proteomes" id="UP000243799"/>
    </source>
</evidence>
<comment type="subcellular location">
    <subcellularLocation>
        <location evidence="1">Cell inner membrane</location>
        <topology evidence="1">Multi-pass membrane protein</topology>
    </subcellularLocation>
</comment>
<evidence type="ECO:0000256" key="12">
    <source>
        <dbReference type="SAM" id="Phobius"/>
    </source>
</evidence>
<feature type="transmembrane region" description="Helical" evidence="12">
    <location>
        <begin position="152"/>
        <end position="172"/>
    </location>
</feature>
<proteinExistence type="inferred from homology"/>
<dbReference type="GO" id="GO:0005524">
    <property type="term" value="F:ATP binding"/>
    <property type="evidence" value="ECO:0007669"/>
    <property type="project" value="UniProtKB-KW"/>
</dbReference>
<dbReference type="FunFam" id="3.40.50.300:FF:000221">
    <property type="entry name" value="Multidrug ABC transporter ATP-binding protein"/>
    <property type="match status" value="1"/>
</dbReference>
<dbReference type="Gene3D" id="1.20.1560.10">
    <property type="entry name" value="ABC transporter type 1, transmembrane domain"/>
    <property type="match status" value="1"/>
</dbReference>
<keyword evidence="8 12" id="KW-1133">Transmembrane helix</keyword>
<dbReference type="AlphaFoldDB" id="A0A1I1BHL6"/>
<feature type="region of interest" description="Disordered" evidence="11">
    <location>
        <begin position="1"/>
        <end position="25"/>
    </location>
</feature>
<evidence type="ECO:0000256" key="1">
    <source>
        <dbReference type="ARBA" id="ARBA00004429"/>
    </source>
</evidence>
<dbReference type="PANTHER" id="PTHR43394">
    <property type="entry name" value="ATP-DEPENDENT PERMEASE MDL1, MITOCHONDRIAL"/>
    <property type="match status" value="1"/>
</dbReference>
<evidence type="ECO:0000256" key="4">
    <source>
        <dbReference type="ARBA" id="ARBA00022519"/>
    </source>
</evidence>
<keyword evidence="4" id="KW-0997">Cell inner membrane</keyword>
<dbReference type="STRING" id="490629.SAMN05216266_11381"/>
<protein>
    <submittedName>
        <fullName evidence="15">ATP-binding cassette, subfamily B</fullName>
    </submittedName>
</protein>
<dbReference type="CDD" id="cd18551">
    <property type="entry name" value="ABC_6TM_LmrA_like"/>
    <property type="match status" value="1"/>
</dbReference>
<dbReference type="GO" id="GO:0005886">
    <property type="term" value="C:plasma membrane"/>
    <property type="evidence" value="ECO:0007669"/>
    <property type="project" value="UniProtKB-SubCell"/>
</dbReference>
<dbReference type="Pfam" id="PF00664">
    <property type="entry name" value="ABC_membrane"/>
    <property type="match status" value="1"/>
</dbReference>
<dbReference type="InterPro" id="IPR039421">
    <property type="entry name" value="Type_1_exporter"/>
</dbReference>
<feature type="transmembrane region" description="Helical" evidence="12">
    <location>
        <begin position="73"/>
        <end position="97"/>
    </location>
</feature>
<dbReference type="SMART" id="SM00382">
    <property type="entry name" value="AAA"/>
    <property type="match status" value="1"/>
</dbReference>
<evidence type="ECO:0000259" key="13">
    <source>
        <dbReference type="PROSITE" id="PS50893"/>
    </source>
</evidence>
<dbReference type="InterPro" id="IPR027417">
    <property type="entry name" value="P-loop_NTPase"/>
</dbReference>
<dbReference type="PANTHER" id="PTHR43394:SF1">
    <property type="entry name" value="ATP-BINDING CASSETTE SUB-FAMILY B MEMBER 10, MITOCHONDRIAL"/>
    <property type="match status" value="1"/>
</dbReference>
<dbReference type="GO" id="GO:0015421">
    <property type="term" value="F:ABC-type oligopeptide transporter activity"/>
    <property type="evidence" value="ECO:0007669"/>
    <property type="project" value="TreeGrafter"/>
</dbReference>
<dbReference type="EMBL" id="FOKG01000013">
    <property type="protein sequence ID" value="SFB47990.1"/>
    <property type="molecule type" value="Genomic_DNA"/>
</dbReference>
<dbReference type="InterPro" id="IPR003593">
    <property type="entry name" value="AAA+_ATPase"/>
</dbReference>
<dbReference type="Gene3D" id="3.40.50.300">
    <property type="entry name" value="P-loop containing nucleotide triphosphate hydrolases"/>
    <property type="match status" value="1"/>
</dbReference>
<evidence type="ECO:0000256" key="2">
    <source>
        <dbReference type="ARBA" id="ARBA00022448"/>
    </source>
</evidence>
<evidence type="ECO:0000256" key="3">
    <source>
        <dbReference type="ARBA" id="ARBA00022475"/>
    </source>
</evidence>
<evidence type="ECO:0000256" key="11">
    <source>
        <dbReference type="SAM" id="MobiDB-lite"/>
    </source>
</evidence>
<feature type="transmembrane region" description="Helical" evidence="12">
    <location>
        <begin position="43"/>
        <end position="67"/>
    </location>
</feature>
<accession>A0A1I1BHL6</accession>
<evidence type="ECO:0000256" key="5">
    <source>
        <dbReference type="ARBA" id="ARBA00022692"/>
    </source>
</evidence>